<keyword evidence="7" id="KW-0472">Membrane</keyword>
<keyword evidence="4" id="KW-0808">Transferase</keyword>
<dbReference type="PROSITE" id="PS50110">
    <property type="entry name" value="RESPONSE_REGULATORY"/>
    <property type="match status" value="1"/>
</dbReference>
<dbReference type="Gene3D" id="1.10.287.130">
    <property type="match status" value="1"/>
</dbReference>
<feature type="domain" description="Response regulatory" evidence="9">
    <location>
        <begin position="491"/>
        <end position="608"/>
    </location>
</feature>
<dbReference type="Pfam" id="PF00512">
    <property type="entry name" value="HisKA"/>
    <property type="match status" value="1"/>
</dbReference>
<dbReference type="Gene3D" id="3.40.50.2300">
    <property type="match status" value="1"/>
</dbReference>
<feature type="domain" description="Histidine kinase" evidence="8">
    <location>
        <begin position="242"/>
        <end position="463"/>
    </location>
</feature>
<feature type="transmembrane region" description="Helical" evidence="7">
    <location>
        <begin position="23"/>
        <end position="42"/>
    </location>
</feature>
<proteinExistence type="predicted"/>
<dbReference type="InterPro" id="IPR011006">
    <property type="entry name" value="CheY-like_superfamily"/>
</dbReference>
<dbReference type="GO" id="GO:0005524">
    <property type="term" value="F:ATP binding"/>
    <property type="evidence" value="ECO:0007669"/>
    <property type="project" value="UniProtKB-KW"/>
</dbReference>
<dbReference type="InterPro" id="IPR005467">
    <property type="entry name" value="His_kinase_dom"/>
</dbReference>
<dbReference type="InterPro" id="IPR036890">
    <property type="entry name" value="HATPase_C_sf"/>
</dbReference>
<dbReference type="Pfam" id="PF02518">
    <property type="entry name" value="HATPase_c"/>
    <property type="match status" value="1"/>
</dbReference>
<evidence type="ECO:0000259" key="9">
    <source>
        <dbReference type="PROSITE" id="PS50110"/>
    </source>
</evidence>
<dbReference type="CDD" id="cd00082">
    <property type="entry name" value="HisKA"/>
    <property type="match status" value="1"/>
</dbReference>
<dbReference type="SUPFAM" id="SSF55874">
    <property type="entry name" value="ATPase domain of HSP90 chaperone/DNA topoisomerase II/histidine kinase"/>
    <property type="match status" value="1"/>
</dbReference>
<comment type="catalytic activity">
    <reaction evidence="1">
        <text>ATP + protein L-histidine = ADP + protein N-phospho-L-histidine.</text>
        <dbReference type="EC" id="2.7.13.3"/>
    </reaction>
</comment>
<evidence type="ECO:0000259" key="8">
    <source>
        <dbReference type="PROSITE" id="PS50109"/>
    </source>
</evidence>
<dbReference type="SMART" id="SM00448">
    <property type="entry name" value="REC"/>
    <property type="match status" value="1"/>
</dbReference>
<dbReference type="SMART" id="SM00388">
    <property type="entry name" value="HisKA"/>
    <property type="match status" value="1"/>
</dbReference>
<protein>
    <recommendedName>
        <fullName evidence="2">histidine kinase</fullName>
        <ecNumber evidence="2">2.7.13.3</ecNumber>
    </recommendedName>
</protein>
<dbReference type="PANTHER" id="PTHR43047">
    <property type="entry name" value="TWO-COMPONENT HISTIDINE PROTEIN KINASE"/>
    <property type="match status" value="1"/>
</dbReference>
<gene>
    <name evidence="10" type="ORF">ACFQDM_08890</name>
</gene>
<feature type="transmembrane region" description="Helical" evidence="7">
    <location>
        <begin position="135"/>
        <end position="154"/>
    </location>
</feature>
<feature type="modified residue" description="4-aspartylphosphate" evidence="6">
    <location>
        <position position="540"/>
    </location>
</feature>
<dbReference type="PROSITE" id="PS50109">
    <property type="entry name" value="HIS_KIN"/>
    <property type="match status" value="1"/>
</dbReference>
<dbReference type="Proteomes" id="UP001596303">
    <property type="component" value="Unassembled WGS sequence"/>
</dbReference>
<keyword evidence="10" id="KW-0547">Nucleotide-binding</keyword>
<dbReference type="EMBL" id="JBHSSW010000009">
    <property type="protein sequence ID" value="MFC6198193.1"/>
    <property type="molecule type" value="Genomic_DNA"/>
</dbReference>
<dbReference type="InterPro" id="IPR003661">
    <property type="entry name" value="HisK_dim/P_dom"/>
</dbReference>
<dbReference type="InterPro" id="IPR004358">
    <property type="entry name" value="Sig_transdc_His_kin-like_C"/>
</dbReference>
<dbReference type="PRINTS" id="PR00344">
    <property type="entry name" value="BCTRLSENSOR"/>
</dbReference>
<evidence type="ECO:0000256" key="2">
    <source>
        <dbReference type="ARBA" id="ARBA00012438"/>
    </source>
</evidence>
<keyword evidence="11" id="KW-1185">Reference proteome</keyword>
<feature type="transmembrane region" description="Helical" evidence="7">
    <location>
        <begin position="84"/>
        <end position="103"/>
    </location>
</feature>
<dbReference type="Gene3D" id="3.30.565.10">
    <property type="entry name" value="Histidine kinase-like ATPase, C-terminal domain"/>
    <property type="match status" value="1"/>
</dbReference>
<feature type="transmembrane region" description="Helical" evidence="7">
    <location>
        <begin position="166"/>
        <end position="185"/>
    </location>
</feature>
<organism evidence="10 11">
    <name type="scientific">Ponticaulis profundi</name>
    <dbReference type="NCBI Taxonomy" id="2665222"/>
    <lineage>
        <taxon>Bacteria</taxon>
        <taxon>Pseudomonadati</taxon>
        <taxon>Pseudomonadota</taxon>
        <taxon>Alphaproteobacteria</taxon>
        <taxon>Hyphomonadales</taxon>
        <taxon>Hyphomonadaceae</taxon>
        <taxon>Ponticaulis</taxon>
    </lineage>
</organism>
<dbReference type="EC" id="2.7.13.3" evidence="2"/>
<dbReference type="InterPro" id="IPR036097">
    <property type="entry name" value="HisK_dim/P_sf"/>
</dbReference>
<dbReference type="CDD" id="cd17546">
    <property type="entry name" value="REC_hyHK_CKI1_RcsC-like"/>
    <property type="match status" value="1"/>
</dbReference>
<evidence type="ECO:0000313" key="10">
    <source>
        <dbReference type="EMBL" id="MFC6198193.1"/>
    </source>
</evidence>
<dbReference type="InterPro" id="IPR001789">
    <property type="entry name" value="Sig_transdc_resp-reg_receiver"/>
</dbReference>
<evidence type="ECO:0000256" key="7">
    <source>
        <dbReference type="SAM" id="Phobius"/>
    </source>
</evidence>
<dbReference type="SUPFAM" id="SSF52172">
    <property type="entry name" value="CheY-like"/>
    <property type="match status" value="1"/>
</dbReference>
<dbReference type="SUPFAM" id="SSF47384">
    <property type="entry name" value="Homodimeric domain of signal transducing histidine kinase"/>
    <property type="match status" value="1"/>
</dbReference>
<dbReference type="SMART" id="SM00387">
    <property type="entry name" value="HATPase_c"/>
    <property type="match status" value="1"/>
</dbReference>
<keyword evidence="7" id="KW-0812">Transmembrane</keyword>
<keyword evidence="5" id="KW-0418">Kinase</keyword>
<name>A0ABW1S9J9_9PROT</name>
<reference evidence="11" key="1">
    <citation type="journal article" date="2019" name="Int. J. Syst. Evol. Microbiol.">
        <title>The Global Catalogue of Microorganisms (GCM) 10K type strain sequencing project: providing services to taxonomists for standard genome sequencing and annotation.</title>
        <authorList>
            <consortium name="The Broad Institute Genomics Platform"/>
            <consortium name="The Broad Institute Genome Sequencing Center for Infectious Disease"/>
            <person name="Wu L."/>
            <person name="Ma J."/>
        </authorList>
    </citation>
    <scope>NUCLEOTIDE SEQUENCE [LARGE SCALE GENOMIC DNA]</scope>
    <source>
        <strain evidence="11">CGMCC-1.15741</strain>
    </source>
</reference>
<evidence type="ECO:0000313" key="11">
    <source>
        <dbReference type="Proteomes" id="UP001596303"/>
    </source>
</evidence>
<dbReference type="RefSeq" id="WP_377378228.1">
    <property type="nucleotide sequence ID" value="NZ_JBHSSW010000009.1"/>
</dbReference>
<evidence type="ECO:0000256" key="5">
    <source>
        <dbReference type="ARBA" id="ARBA00022777"/>
    </source>
</evidence>
<evidence type="ECO:0000256" key="6">
    <source>
        <dbReference type="PROSITE-ProRule" id="PRU00169"/>
    </source>
</evidence>
<dbReference type="Pfam" id="PF00072">
    <property type="entry name" value="Response_reg"/>
    <property type="match status" value="1"/>
</dbReference>
<evidence type="ECO:0000256" key="3">
    <source>
        <dbReference type="ARBA" id="ARBA00022553"/>
    </source>
</evidence>
<evidence type="ECO:0000256" key="1">
    <source>
        <dbReference type="ARBA" id="ARBA00000085"/>
    </source>
</evidence>
<comment type="caution">
    <text evidence="10">The sequence shown here is derived from an EMBL/GenBank/DDBJ whole genome shotgun (WGS) entry which is preliminary data.</text>
</comment>
<keyword evidence="10" id="KW-0067">ATP-binding</keyword>
<keyword evidence="7" id="KW-1133">Transmembrane helix</keyword>
<accession>A0ABW1S9J9</accession>
<keyword evidence="3 6" id="KW-0597">Phosphoprotein</keyword>
<feature type="transmembrane region" description="Helical" evidence="7">
    <location>
        <begin position="48"/>
        <end position="72"/>
    </location>
</feature>
<evidence type="ECO:0000256" key="4">
    <source>
        <dbReference type="ARBA" id="ARBA00022679"/>
    </source>
</evidence>
<dbReference type="InterPro" id="IPR003594">
    <property type="entry name" value="HATPase_dom"/>
</dbReference>
<sequence length="613" mass="66514">MLQIIGVNDTPTTEKVLAAANKVGAMMSPTMVLVWFLTMSPLRTSPIWWLWMVGLSGLSITRYVSAKAVVAASADGPKSEQTTLILKAIIGLTGLHLAILTGFMPLETLTQLLMLCALVILLIMGNAYTQAASFVAFLAFCAPMVVTLILRAGISLPENFGDHINLPLLQIVFLLLTIYAAFLSFQFGSEIRLGLELLSDLRDANAQIESQAREMSDLAEHNEIAATRAEAANLAKSRILANTSHEIRTPMNAVLGMAQALKWESDPAKRDEHIDLLLNAGQDLKALLNDIVDLSHIESGKSVLNLAPGKPVEIISDTLKLHSHLAQEKQLSFDITVQEGVPEWIMLDRMRLRQCFGNLVSNAIKFTDVGGVSLHLRSEPKQDGEHELTLDVIDTGIGLAQDEIEGMFSAFARSNDEKARMRPGAGLGLTITQNLAREMGGDLTAESTPDKGSRFSFRWIAEATDADSQSQIPFKHDARMELTNRTEALQTILVAEDHKPNQIVLETMLNALGLEAEFVSNGKRLAEIANEKPFAIMLVDMHMPEMTGLEAVKAIRDGSGANQHTPIIVLSADASAATQTACLDSGANSYIVKPIDAGELVVLLNHYLAPTAS</sequence>